<comment type="subunit">
    <text evidence="3">Homodimer.</text>
</comment>
<keyword evidence="3" id="KW-0028">Amino-acid biosynthesis</keyword>
<feature type="site" description="Could be important to modulate the pK values of the two catalytic cysteine residues" evidence="3">
    <location>
        <position position="148"/>
    </location>
</feature>
<organism evidence="5 6">
    <name type="scientific">Spirosoma flavum</name>
    <dbReference type="NCBI Taxonomy" id="2048557"/>
    <lineage>
        <taxon>Bacteria</taxon>
        <taxon>Pseudomonadati</taxon>
        <taxon>Bacteroidota</taxon>
        <taxon>Cytophagia</taxon>
        <taxon>Cytophagales</taxon>
        <taxon>Cytophagaceae</taxon>
        <taxon>Spirosoma</taxon>
    </lineage>
</organism>
<evidence type="ECO:0000256" key="1">
    <source>
        <dbReference type="ARBA" id="ARBA00010219"/>
    </source>
</evidence>
<comment type="caution">
    <text evidence="3">Lacks conserved residue(s) required for the propagation of feature annotation.</text>
</comment>
<evidence type="ECO:0000313" key="5">
    <source>
        <dbReference type="EMBL" id="MFD2936271.1"/>
    </source>
</evidence>
<feature type="binding site" evidence="3">
    <location>
        <position position="13"/>
    </location>
    <ligand>
        <name>substrate</name>
    </ligand>
</feature>
<dbReference type="EC" id="5.1.1.7" evidence="3 4"/>
<feature type="binding site" evidence="3">
    <location>
        <begin position="209"/>
        <end position="210"/>
    </location>
    <ligand>
        <name>substrate</name>
    </ligand>
</feature>
<comment type="subcellular location">
    <subcellularLocation>
        <location evidence="3">Cytoplasm</location>
    </subcellularLocation>
</comment>
<dbReference type="Pfam" id="PF01678">
    <property type="entry name" value="DAP_epimerase"/>
    <property type="match status" value="2"/>
</dbReference>
<feature type="active site" description="Proton acceptor" evidence="3">
    <location>
        <position position="208"/>
    </location>
</feature>
<feature type="site" description="Could be important to modulate the pK values of the two catalytic cysteine residues" evidence="3">
    <location>
        <position position="198"/>
    </location>
</feature>
<evidence type="ECO:0000256" key="4">
    <source>
        <dbReference type="NCBIfam" id="TIGR00652"/>
    </source>
</evidence>
<dbReference type="Gene3D" id="3.10.310.10">
    <property type="entry name" value="Diaminopimelate Epimerase, Chain A, domain 1"/>
    <property type="match status" value="2"/>
</dbReference>
<comment type="caution">
    <text evidence="5">The sequence shown here is derived from an EMBL/GenBank/DDBJ whole genome shotgun (WGS) entry which is preliminary data.</text>
</comment>
<dbReference type="InterPro" id="IPR001653">
    <property type="entry name" value="DAP_epimerase_DapF"/>
</dbReference>
<keyword evidence="2 3" id="KW-0413">Isomerase</keyword>
<feature type="binding site" evidence="3">
    <location>
        <position position="75"/>
    </location>
    <ligand>
        <name>substrate</name>
    </ligand>
</feature>
<name>A0ABW6AL94_9BACT</name>
<feature type="active site" description="Proton donor" evidence="3">
    <location>
        <position position="84"/>
    </location>
</feature>
<keyword evidence="3" id="KW-0457">Lysine biosynthesis</keyword>
<dbReference type="Proteomes" id="UP001597512">
    <property type="component" value="Unassembled WGS sequence"/>
</dbReference>
<dbReference type="HAMAP" id="MF_00197">
    <property type="entry name" value="DAP_epimerase"/>
    <property type="match status" value="1"/>
</dbReference>
<dbReference type="PANTHER" id="PTHR31689:SF0">
    <property type="entry name" value="DIAMINOPIMELATE EPIMERASE"/>
    <property type="match status" value="1"/>
</dbReference>
<dbReference type="PANTHER" id="PTHR31689">
    <property type="entry name" value="DIAMINOPIMELATE EPIMERASE, CHLOROPLASTIC"/>
    <property type="match status" value="1"/>
</dbReference>
<evidence type="ECO:0000256" key="3">
    <source>
        <dbReference type="HAMAP-Rule" id="MF_00197"/>
    </source>
</evidence>
<evidence type="ECO:0000313" key="6">
    <source>
        <dbReference type="Proteomes" id="UP001597512"/>
    </source>
</evidence>
<dbReference type="NCBIfam" id="TIGR00652">
    <property type="entry name" value="DapF"/>
    <property type="match status" value="1"/>
</dbReference>
<dbReference type="SUPFAM" id="SSF54506">
    <property type="entry name" value="Diaminopimelate epimerase-like"/>
    <property type="match status" value="2"/>
</dbReference>
<comment type="function">
    <text evidence="3">Catalyzes the stereoinversion of LL-2,6-diaminopimelate (L,L-DAP) to meso-diaminopimelate (meso-DAP), a precursor of L-lysine and an essential component of the bacterial peptidoglycan.</text>
</comment>
<dbReference type="EMBL" id="JBHUOM010000023">
    <property type="protein sequence ID" value="MFD2936271.1"/>
    <property type="molecule type" value="Genomic_DNA"/>
</dbReference>
<feature type="binding site" evidence="3">
    <location>
        <begin position="198"/>
        <end position="199"/>
    </location>
    <ligand>
        <name>substrate</name>
    </ligand>
</feature>
<dbReference type="GO" id="GO:0008837">
    <property type="term" value="F:diaminopimelate epimerase activity"/>
    <property type="evidence" value="ECO:0007669"/>
    <property type="project" value="UniProtKB-EC"/>
</dbReference>
<reference evidence="6" key="1">
    <citation type="journal article" date="2019" name="Int. J. Syst. Evol. Microbiol.">
        <title>The Global Catalogue of Microorganisms (GCM) 10K type strain sequencing project: providing services to taxonomists for standard genome sequencing and annotation.</title>
        <authorList>
            <consortium name="The Broad Institute Genomics Platform"/>
            <consortium name="The Broad Institute Genome Sequencing Center for Infectious Disease"/>
            <person name="Wu L."/>
            <person name="Ma J."/>
        </authorList>
    </citation>
    <scope>NUCLEOTIDE SEQUENCE [LARGE SCALE GENOMIC DNA]</scope>
    <source>
        <strain evidence="6">KCTC 52490</strain>
    </source>
</reference>
<comment type="catalytic activity">
    <reaction evidence="3">
        <text>(2S,6S)-2,6-diaminopimelate = meso-2,6-diaminopimelate</text>
        <dbReference type="Rhea" id="RHEA:15393"/>
        <dbReference type="ChEBI" id="CHEBI:57609"/>
        <dbReference type="ChEBI" id="CHEBI:57791"/>
        <dbReference type="EC" id="5.1.1.7"/>
    </reaction>
</comment>
<comment type="pathway">
    <text evidence="3">Amino-acid biosynthesis; L-lysine biosynthesis via DAP pathway; DL-2,6-diaminopimelate from LL-2,6-diaminopimelate: step 1/1.</text>
</comment>
<dbReference type="RefSeq" id="WP_381504922.1">
    <property type="nucleotide sequence ID" value="NZ_JBHUOM010000023.1"/>
</dbReference>
<keyword evidence="6" id="KW-1185">Reference proteome</keyword>
<keyword evidence="3" id="KW-0963">Cytoplasm</keyword>
<feature type="binding site" evidence="3">
    <location>
        <begin position="85"/>
        <end position="86"/>
    </location>
    <ligand>
        <name>substrate</name>
    </ligand>
</feature>
<feature type="binding site" evidence="3">
    <location>
        <position position="180"/>
    </location>
    <ligand>
        <name>substrate</name>
    </ligand>
</feature>
<sequence>MTYDFFKYQGTGNDFVLIDDRNGAFPASDQALIERLCHRRFGVGADGLILLQNYPGPGEEASEESDYDFRMVYFNADGAEGSMCGNGGRCIVRFAHDLGLFETETRFLAVDGEHVAVVSEENISLKMGAVSVIEDRDGLTFLNTGSPHVVRFVDDLESLDVVAEGRSIRYNSLFQPGGTNVNFAQVLDDNTVFVRTYERGVEDETYSCGTGVTAVALVAHQQLTMADPVSIKTIGGNLRVSFTSQAGGGFDTIYLIGPAKRVFAGTISL</sequence>
<protein>
    <recommendedName>
        <fullName evidence="3 4">Diaminopimelate epimerase</fullName>
        <shortName evidence="3">DAP epimerase</shortName>
        <ecNumber evidence="3 4">5.1.1.7</ecNumber>
    </recommendedName>
    <alternativeName>
        <fullName evidence="3">PLP-independent amino acid racemase</fullName>
    </alternativeName>
</protein>
<proteinExistence type="inferred from homology"/>
<comment type="similarity">
    <text evidence="1 3">Belongs to the diaminopimelate epimerase family.</text>
</comment>
<accession>A0ABW6AL94</accession>
<gene>
    <name evidence="3 5" type="primary">dapF</name>
    <name evidence="5" type="ORF">ACFS25_20995</name>
</gene>
<evidence type="ECO:0000256" key="2">
    <source>
        <dbReference type="ARBA" id="ARBA00023235"/>
    </source>
</evidence>